<sequence length="375" mass="43651">MNTIFQYLDWRGDLNINIAKFNNIDALILARFSYLPFDNIVPREIDKPITIKEAYKLFRKDKDLKDKLILENDYPLFKELAKNERFRNMKLYTYVNDVDEKSEKQFSAITIDTLDNNIFVSFRGTDSTLTGWKEDFNMSFMDVVPAQIESKNYLEKISGNFNLPIRVAGHSKGGNLAIYSSSFTSKKVQDKIKKVYNFDGPGLNPILIKEKGYRNVLDKIHTFLPQSSIVGILLEHEEDYSVIHSYEDGLTQHDIYTWEVMRSDFVYLNKVSSDSVFIDSTIRNWLANVDEEKRSQFFDAIFEIFEIFEINNKTSIDVLNTSWLKAAKIVFSSYKYLDDESKKMISEIFSLLIKSATDNIDLLTPKISIFNKKKD</sequence>
<evidence type="ECO:0000313" key="1">
    <source>
        <dbReference type="EMBL" id="QQK08126.1"/>
    </source>
</evidence>
<evidence type="ECO:0000313" key="2">
    <source>
        <dbReference type="Proteomes" id="UP000595814"/>
    </source>
</evidence>
<accession>A0AC61MY43</accession>
<dbReference type="Proteomes" id="UP000595814">
    <property type="component" value="Chromosome"/>
</dbReference>
<keyword evidence="2" id="KW-1185">Reference proteome</keyword>
<reference evidence="1 2" key="1">
    <citation type="journal article" date="2022" name="Int. J. Syst. Evol. Microbiol.">
        <title>Miniphocaeibacter halophilus sp. nov., an ammonium-tolerant acetate-producing bacterium isolated from a biogas system.</title>
        <authorList>
            <person name="Schnurer A."/>
            <person name="Singh A."/>
            <person name="Bi S."/>
            <person name="Qiao W."/>
            <person name="Westerholm M."/>
        </authorList>
    </citation>
    <scope>NUCLEOTIDE SEQUENCE [LARGE SCALE GENOMIC DNA]</scope>
    <source>
        <strain evidence="1 2">AMB_01</strain>
    </source>
</reference>
<name>A0AC61MY43_9FIRM</name>
<protein>
    <submittedName>
        <fullName evidence="1">DUF2974 domain-containing protein</fullName>
    </submittedName>
</protein>
<gene>
    <name evidence="1" type="ORF">JFY71_00905</name>
</gene>
<dbReference type="EMBL" id="CP066744">
    <property type="protein sequence ID" value="QQK08126.1"/>
    <property type="molecule type" value="Genomic_DNA"/>
</dbReference>
<proteinExistence type="predicted"/>
<organism evidence="1 2">
    <name type="scientific">Miniphocaeibacter halophilus</name>
    <dbReference type="NCBI Taxonomy" id="2931922"/>
    <lineage>
        <taxon>Bacteria</taxon>
        <taxon>Bacillati</taxon>
        <taxon>Bacillota</taxon>
        <taxon>Tissierellia</taxon>
        <taxon>Tissierellales</taxon>
        <taxon>Peptoniphilaceae</taxon>
        <taxon>Miniphocaeibacter</taxon>
    </lineage>
</organism>